<dbReference type="SUPFAM" id="SSF46785">
    <property type="entry name" value="Winged helix' DNA-binding domain"/>
    <property type="match status" value="1"/>
</dbReference>
<dbReference type="PANTHER" id="PTHR46078">
    <property type="entry name" value="FORKHEAD BOX PROTEIN J2 FAMILY MEMBER"/>
    <property type="match status" value="1"/>
</dbReference>
<evidence type="ECO:0000256" key="6">
    <source>
        <dbReference type="SAM" id="MobiDB-lite"/>
    </source>
</evidence>
<dbReference type="SMART" id="SM00339">
    <property type="entry name" value="FH"/>
    <property type="match status" value="1"/>
</dbReference>
<feature type="compositionally biased region" description="Polar residues" evidence="6">
    <location>
        <begin position="227"/>
        <end position="246"/>
    </location>
</feature>
<keyword evidence="1" id="KW-0805">Transcription regulation</keyword>
<dbReference type="InterPro" id="IPR030456">
    <property type="entry name" value="TF_fork_head_CS_2"/>
</dbReference>
<dbReference type="AlphaFoldDB" id="A0A6P8YEJ0"/>
<dbReference type="RefSeq" id="XP_034232265.1">
    <property type="nucleotide sequence ID" value="XM_034376374.1"/>
</dbReference>
<dbReference type="PROSITE" id="PS00657">
    <property type="entry name" value="FORK_HEAD_1"/>
    <property type="match status" value="1"/>
</dbReference>
<name>A0A6P8YEJ0_THRPL</name>
<dbReference type="InterPro" id="IPR036388">
    <property type="entry name" value="WH-like_DNA-bd_sf"/>
</dbReference>
<dbReference type="PROSITE" id="PS00658">
    <property type="entry name" value="FORK_HEAD_2"/>
    <property type="match status" value="1"/>
</dbReference>
<evidence type="ECO:0000256" key="2">
    <source>
        <dbReference type="ARBA" id="ARBA00023125"/>
    </source>
</evidence>
<evidence type="ECO:0000256" key="1">
    <source>
        <dbReference type="ARBA" id="ARBA00023015"/>
    </source>
</evidence>
<dbReference type="Proteomes" id="UP000515158">
    <property type="component" value="Unplaced"/>
</dbReference>
<evidence type="ECO:0000259" key="7">
    <source>
        <dbReference type="PROSITE" id="PS50039"/>
    </source>
</evidence>
<keyword evidence="8" id="KW-1185">Reference proteome</keyword>
<dbReference type="InterPro" id="IPR045912">
    <property type="entry name" value="FOXJ2/3-like"/>
</dbReference>
<dbReference type="GO" id="GO:0000981">
    <property type="term" value="F:DNA-binding transcription factor activity, RNA polymerase II-specific"/>
    <property type="evidence" value="ECO:0007669"/>
    <property type="project" value="TreeGrafter"/>
</dbReference>
<dbReference type="Pfam" id="PF00250">
    <property type="entry name" value="Forkhead"/>
    <property type="match status" value="1"/>
</dbReference>
<dbReference type="CDD" id="cd20024">
    <property type="entry name" value="FH_FOXJ2-like"/>
    <property type="match status" value="1"/>
</dbReference>
<protein>
    <submittedName>
        <fullName evidence="9 10">Forkhead box protein J3-like</fullName>
    </submittedName>
</protein>
<dbReference type="Gene3D" id="1.10.10.10">
    <property type="entry name" value="Winged helix-like DNA-binding domain superfamily/Winged helix DNA-binding domain"/>
    <property type="match status" value="1"/>
</dbReference>
<keyword evidence="2 5" id="KW-0238">DNA-binding</keyword>
<dbReference type="RefSeq" id="XP_034232257.1">
    <property type="nucleotide sequence ID" value="XM_034376366.1"/>
</dbReference>
<keyword evidence="4 5" id="KW-0539">Nucleus</keyword>
<feature type="region of interest" description="Disordered" evidence="6">
    <location>
        <begin position="218"/>
        <end position="249"/>
    </location>
</feature>
<feature type="region of interest" description="Disordered" evidence="6">
    <location>
        <begin position="1"/>
        <end position="20"/>
    </location>
</feature>
<dbReference type="PROSITE" id="PS50039">
    <property type="entry name" value="FORK_HEAD_3"/>
    <property type="match status" value="1"/>
</dbReference>
<dbReference type="InterPro" id="IPR018122">
    <property type="entry name" value="TF_fork_head_CS_1"/>
</dbReference>
<feature type="domain" description="Fork-head" evidence="7">
    <location>
        <begin position="20"/>
        <end position="112"/>
    </location>
</feature>
<evidence type="ECO:0000313" key="9">
    <source>
        <dbReference type="RefSeq" id="XP_034232249.1"/>
    </source>
</evidence>
<organism evidence="10">
    <name type="scientific">Thrips palmi</name>
    <name type="common">Melon thrips</name>
    <dbReference type="NCBI Taxonomy" id="161013"/>
    <lineage>
        <taxon>Eukaryota</taxon>
        <taxon>Metazoa</taxon>
        <taxon>Ecdysozoa</taxon>
        <taxon>Arthropoda</taxon>
        <taxon>Hexapoda</taxon>
        <taxon>Insecta</taxon>
        <taxon>Pterygota</taxon>
        <taxon>Neoptera</taxon>
        <taxon>Paraneoptera</taxon>
        <taxon>Thysanoptera</taxon>
        <taxon>Terebrantia</taxon>
        <taxon>Thripoidea</taxon>
        <taxon>Thripidae</taxon>
        <taxon>Thrips</taxon>
    </lineage>
</organism>
<dbReference type="InterPro" id="IPR001766">
    <property type="entry name" value="Fork_head_dom"/>
</dbReference>
<comment type="subcellular location">
    <subcellularLocation>
        <location evidence="5">Nucleus</location>
    </subcellularLocation>
</comment>
<dbReference type="PRINTS" id="PR00053">
    <property type="entry name" value="FORKHEAD"/>
</dbReference>
<dbReference type="FunFam" id="1.10.10.10:FF:000135">
    <property type="entry name" value="forkhead box protein G1"/>
    <property type="match status" value="1"/>
</dbReference>
<evidence type="ECO:0000313" key="8">
    <source>
        <dbReference type="Proteomes" id="UP000515158"/>
    </source>
</evidence>
<reference evidence="9 10" key="1">
    <citation type="submission" date="2025-04" db="UniProtKB">
        <authorList>
            <consortium name="RefSeq"/>
        </authorList>
    </citation>
    <scope>IDENTIFICATION</scope>
    <source>
        <tissue evidence="9 10">Total insect</tissue>
    </source>
</reference>
<gene>
    <name evidence="9 10 11" type="primary">LOC117640103</name>
</gene>
<feature type="DNA-binding region" description="Fork-head" evidence="5">
    <location>
        <begin position="20"/>
        <end position="112"/>
    </location>
</feature>
<sequence>MADGDQRIMSRGASPSKDGKPPYSYAALIRLAISNAPSGKMTLNEIYQYIIHAFPYYRAIGTGWKNSIRHNLSLNKCFTKISRTKDDPGKGSYWIIDFNYNNSDGAARKKRQPSSASAVGRQLPAPYSPECSSNSSDFARQHTAVASNGDTGHEGTSDSTLESCVQNNIPTGAANGNEDTKAFDNLPEETPCVDDLDLCDEKELSAVLTGLLSQYGMLPPGELSPGEASNTFPDSVSSHQTSASTRDQSEYVQEPVSKYSSGAQHEQTQAPLAGMVHSPTLMEEEPQNKNRVVCEPKHVTQVLQSSDLENQCNFSSGCGLQTYSEQNHYYGSNSHNLQPNHHHMQSSVPQHSSSWMQPMDYYNNQSNYFSADNRAVQYKSYGSHYYPQMHQQVNNNCSQYSNNGYCAPVSTHPSSGSIGNFSHQTSWLRNGGVDCNWENTL</sequence>
<dbReference type="KEGG" id="tpal:117640103"/>
<evidence type="ECO:0000256" key="3">
    <source>
        <dbReference type="ARBA" id="ARBA00023163"/>
    </source>
</evidence>
<dbReference type="RefSeq" id="XP_034232249.1">
    <property type="nucleotide sequence ID" value="XM_034376358.1"/>
</dbReference>
<keyword evidence="3" id="KW-0804">Transcription</keyword>
<feature type="region of interest" description="Disordered" evidence="6">
    <location>
        <begin position="105"/>
        <end position="136"/>
    </location>
</feature>
<dbReference type="PANTHER" id="PTHR46078:SF2">
    <property type="entry name" value="FORK-HEAD DOMAIN-CONTAINING PROTEIN"/>
    <property type="match status" value="1"/>
</dbReference>
<evidence type="ECO:0000256" key="4">
    <source>
        <dbReference type="ARBA" id="ARBA00023242"/>
    </source>
</evidence>
<dbReference type="OrthoDB" id="10029558at2759"/>
<evidence type="ECO:0000313" key="10">
    <source>
        <dbReference type="RefSeq" id="XP_034232257.1"/>
    </source>
</evidence>
<accession>A0A6P8YEJ0</accession>
<dbReference type="InterPro" id="IPR036390">
    <property type="entry name" value="WH_DNA-bd_sf"/>
</dbReference>
<dbReference type="GeneID" id="117640103"/>
<dbReference type="GO" id="GO:0000978">
    <property type="term" value="F:RNA polymerase II cis-regulatory region sequence-specific DNA binding"/>
    <property type="evidence" value="ECO:0007669"/>
    <property type="project" value="TreeGrafter"/>
</dbReference>
<evidence type="ECO:0000256" key="5">
    <source>
        <dbReference type="PROSITE-ProRule" id="PRU00089"/>
    </source>
</evidence>
<dbReference type="GO" id="GO:0005634">
    <property type="term" value="C:nucleus"/>
    <property type="evidence" value="ECO:0007669"/>
    <property type="project" value="UniProtKB-SubCell"/>
</dbReference>
<evidence type="ECO:0000313" key="11">
    <source>
        <dbReference type="RefSeq" id="XP_034232265.1"/>
    </source>
</evidence>
<proteinExistence type="predicted"/>